<keyword evidence="16 18" id="KW-0472">Membrane</keyword>
<feature type="transmembrane region" description="Helical" evidence="18">
    <location>
        <begin position="59"/>
        <end position="79"/>
    </location>
</feature>
<evidence type="ECO:0000256" key="17">
    <source>
        <dbReference type="ARBA" id="ARBA00049551"/>
    </source>
</evidence>
<keyword evidence="15 18" id="KW-0496">Mitochondrion</keyword>
<evidence type="ECO:0000256" key="5">
    <source>
        <dbReference type="ARBA" id="ARBA00021008"/>
    </source>
</evidence>
<keyword evidence="12 18" id="KW-1133">Transmembrane helix</keyword>
<evidence type="ECO:0000256" key="15">
    <source>
        <dbReference type="ARBA" id="ARBA00023128"/>
    </source>
</evidence>
<protein>
    <recommendedName>
        <fullName evidence="5 18">NADH-ubiquinone oxidoreductase chain 2</fullName>
        <ecNumber evidence="4 18">7.1.1.2</ecNumber>
    </recommendedName>
</protein>
<feature type="transmembrane region" description="Helical" evidence="18">
    <location>
        <begin position="225"/>
        <end position="245"/>
    </location>
</feature>
<evidence type="ECO:0000256" key="13">
    <source>
        <dbReference type="ARBA" id="ARBA00023027"/>
    </source>
</evidence>
<dbReference type="GO" id="GO:0005743">
    <property type="term" value="C:mitochondrial inner membrane"/>
    <property type="evidence" value="ECO:0007669"/>
    <property type="project" value="UniProtKB-SubCell"/>
</dbReference>
<organism evidence="20">
    <name type="scientific">Empoascanara defecta</name>
    <dbReference type="NCBI Taxonomy" id="3057151"/>
    <lineage>
        <taxon>Eukaryota</taxon>
        <taxon>Metazoa</taxon>
        <taxon>Ecdysozoa</taxon>
        <taxon>Arthropoda</taxon>
        <taxon>Hexapoda</taxon>
        <taxon>Insecta</taxon>
        <taxon>Pterygota</taxon>
        <taxon>Neoptera</taxon>
        <taxon>Paraneoptera</taxon>
        <taxon>Hemiptera</taxon>
        <taxon>Auchenorrhyncha</taxon>
        <taxon>Membracoidea</taxon>
        <taxon>Cicadellidae</taxon>
        <taxon>Typhlocybinae</taxon>
        <taxon>Erythroneurini</taxon>
        <taxon>Empoascanara</taxon>
    </lineage>
</organism>
<dbReference type="InterPro" id="IPR003917">
    <property type="entry name" value="NADH_UbQ_OxRdtase_chain2"/>
</dbReference>
<keyword evidence="14 18" id="KW-0830">Ubiquinone</keyword>
<feature type="transmembrane region" description="Helical" evidence="18">
    <location>
        <begin position="257"/>
        <end position="277"/>
    </location>
</feature>
<evidence type="ECO:0000256" key="3">
    <source>
        <dbReference type="ARBA" id="ARBA00007012"/>
    </source>
</evidence>
<dbReference type="Pfam" id="PF00361">
    <property type="entry name" value="Proton_antipo_M"/>
    <property type="match status" value="2"/>
</dbReference>
<accession>A0AA51NH68</accession>
<gene>
    <name evidence="20" type="primary">ND2</name>
</gene>
<dbReference type="CTD" id="4536"/>
<comment type="function">
    <text evidence="18">Core subunit of the mitochondrial membrane respiratory chain NADH dehydrogenase (Complex I) which catalyzes electron transfer from NADH through the respiratory chain, using ubiquinone as an electron acceptor. Essential for the catalytic activity and assembly of complex I.</text>
</comment>
<geneLocation type="mitochondrion" evidence="20"/>
<dbReference type="PANTHER" id="PTHR46552">
    <property type="entry name" value="NADH-UBIQUINONE OXIDOREDUCTASE CHAIN 2"/>
    <property type="match status" value="1"/>
</dbReference>
<evidence type="ECO:0000256" key="7">
    <source>
        <dbReference type="ARBA" id="ARBA00022660"/>
    </source>
</evidence>
<sequence>MKINSSKVFFLSFMIVGVMICLCSNNWLFIWAGLELSLITFLPIMQSKFIVSSESIMKYFLIQSISSGILIMGLMIILMKLMNNSTIMTTAILMKMGVAPFHSWIISVVEPLQPLALTLILTISKIAPLMILSFTQISISMIVVITLITGSVLGLNQSAIKKLIAYSSIFNLGFMIAAIKNNYIWLTYLIVYSLLIVMTIWVFNKINSIYINQLIFNEELMVNKYTLWINLLSMGGMPPLMGFSIKLMIVEFVISKMMITNLFLMIVLSTVVMFYYLRMTYLTLMFYSYTPKWSVSSVKKMPSLVIVINLIMTPLVLMIKALN</sequence>
<dbReference type="InterPro" id="IPR001750">
    <property type="entry name" value="ND/Mrp_TM"/>
</dbReference>
<feature type="domain" description="NADH:quinone oxidoreductase/Mrp antiporter transmembrane" evidence="19">
    <location>
        <begin position="24"/>
        <end position="78"/>
    </location>
</feature>
<feature type="transmembrane region" description="Helical" evidence="18">
    <location>
        <begin position="9"/>
        <end position="32"/>
    </location>
</feature>
<evidence type="ECO:0000256" key="11">
    <source>
        <dbReference type="ARBA" id="ARBA00022982"/>
    </source>
</evidence>
<evidence type="ECO:0000256" key="9">
    <source>
        <dbReference type="ARBA" id="ARBA00022792"/>
    </source>
</evidence>
<evidence type="ECO:0000256" key="8">
    <source>
        <dbReference type="ARBA" id="ARBA00022692"/>
    </source>
</evidence>
<keyword evidence="10 18" id="KW-1278">Translocase</keyword>
<dbReference type="InterPro" id="IPR050175">
    <property type="entry name" value="Complex_I_Subunit_2"/>
</dbReference>
<dbReference type="PANTHER" id="PTHR46552:SF1">
    <property type="entry name" value="NADH-UBIQUINONE OXIDOREDUCTASE CHAIN 2"/>
    <property type="match status" value="1"/>
</dbReference>
<keyword evidence="13 18" id="KW-0520">NAD</keyword>
<evidence type="ECO:0000313" key="20">
    <source>
        <dbReference type="EMBL" id="WMQ52348.1"/>
    </source>
</evidence>
<evidence type="ECO:0000256" key="18">
    <source>
        <dbReference type="RuleBase" id="RU003403"/>
    </source>
</evidence>
<proteinExistence type="inferred from homology"/>
<dbReference type="GeneID" id="84882959"/>
<feature type="transmembrane region" description="Helical" evidence="18">
    <location>
        <begin position="301"/>
        <end position="322"/>
    </location>
</feature>
<comment type="function">
    <text evidence="1">Core subunit of the mitochondrial membrane respiratory chain NADH dehydrogenase (Complex I) that is believed to belong to the minimal assembly required for catalysis. Complex I functions in the transfer of electrons from NADH to the respiratory chain. The immediate electron acceptor for the enzyme is believed to be ubiquinone.</text>
</comment>
<keyword evidence="8 18" id="KW-0812">Transmembrane</keyword>
<evidence type="ECO:0000256" key="2">
    <source>
        <dbReference type="ARBA" id="ARBA00004448"/>
    </source>
</evidence>
<dbReference type="RefSeq" id="YP_010952905.1">
    <property type="nucleotide sequence ID" value="NC_082898.1"/>
</dbReference>
<keyword evidence="6" id="KW-0813">Transport</keyword>
<dbReference type="EC" id="7.1.1.2" evidence="4 18"/>
<feature type="domain" description="NADH:quinone oxidoreductase/Mrp antiporter transmembrane" evidence="19">
    <location>
        <begin position="81"/>
        <end position="268"/>
    </location>
</feature>
<keyword evidence="11 18" id="KW-0249">Electron transport</keyword>
<keyword evidence="9 18" id="KW-0999">Mitochondrion inner membrane</keyword>
<evidence type="ECO:0000256" key="12">
    <source>
        <dbReference type="ARBA" id="ARBA00022989"/>
    </source>
</evidence>
<keyword evidence="7 18" id="KW-0679">Respiratory chain</keyword>
<evidence type="ECO:0000256" key="6">
    <source>
        <dbReference type="ARBA" id="ARBA00022448"/>
    </source>
</evidence>
<comment type="catalytic activity">
    <reaction evidence="17 18">
        <text>a ubiquinone + NADH + 5 H(+)(in) = a ubiquinol + NAD(+) + 4 H(+)(out)</text>
        <dbReference type="Rhea" id="RHEA:29091"/>
        <dbReference type="Rhea" id="RHEA-COMP:9565"/>
        <dbReference type="Rhea" id="RHEA-COMP:9566"/>
        <dbReference type="ChEBI" id="CHEBI:15378"/>
        <dbReference type="ChEBI" id="CHEBI:16389"/>
        <dbReference type="ChEBI" id="CHEBI:17976"/>
        <dbReference type="ChEBI" id="CHEBI:57540"/>
        <dbReference type="ChEBI" id="CHEBI:57945"/>
        <dbReference type="EC" id="7.1.1.2"/>
    </reaction>
</comment>
<dbReference type="EMBL" id="OP650002">
    <property type="protein sequence ID" value="WMQ52348.1"/>
    <property type="molecule type" value="Genomic_DNA"/>
</dbReference>
<dbReference type="AlphaFoldDB" id="A0AA51NH68"/>
<comment type="similarity">
    <text evidence="3 18">Belongs to the complex I subunit 2 family.</text>
</comment>
<feature type="transmembrane region" description="Helical" evidence="18">
    <location>
        <begin position="185"/>
        <end position="204"/>
    </location>
</feature>
<feature type="transmembrane region" description="Helical" evidence="18">
    <location>
        <begin position="129"/>
        <end position="156"/>
    </location>
</feature>
<reference evidence="20" key="1">
    <citation type="submission" date="2022-10" db="EMBL/GenBank/DDBJ databases">
        <authorList>
            <person name="Ran W."/>
        </authorList>
    </citation>
    <scope>NUCLEOTIDE SEQUENCE</scope>
</reference>
<dbReference type="GO" id="GO:0008137">
    <property type="term" value="F:NADH dehydrogenase (ubiquinone) activity"/>
    <property type="evidence" value="ECO:0007669"/>
    <property type="project" value="UniProtKB-EC"/>
</dbReference>
<name>A0AA51NH68_9HEMI</name>
<comment type="subcellular location">
    <subcellularLocation>
        <location evidence="2 18">Mitochondrion inner membrane</location>
        <topology evidence="2 18">Multi-pass membrane protein</topology>
    </subcellularLocation>
</comment>
<evidence type="ECO:0000256" key="16">
    <source>
        <dbReference type="ARBA" id="ARBA00023136"/>
    </source>
</evidence>
<feature type="transmembrane region" description="Helical" evidence="18">
    <location>
        <begin position="163"/>
        <end position="179"/>
    </location>
</feature>
<evidence type="ECO:0000259" key="19">
    <source>
        <dbReference type="Pfam" id="PF00361"/>
    </source>
</evidence>
<dbReference type="PRINTS" id="PR01436">
    <property type="entry name" value="NADHDHGNASE2"/>
</dbReference>
<evidence type="ECO:0000256" key="4">
    <source>
        <dbReference type="ARBA" id="ARBA00012944"/>
    </source>
</evidence>
<evidence type="ECO:0000256" key="10">
    <source>
        <dbReference type="ARBA" id="ARBA00022967"/>
    </source>
</evidence>
<evidence type="ECO:0000256" key="1">
    <source>
        <dbReference type="ARBA" id="ARBA00003257"/>
    </source>
</evidence>
<dbReference type="GO" id="GO:0006120">
    <property type="term" value="P:mitochondrial electron transport, NADH to ubiquinone"/>
    <property type="evidence" value="ECO:0007669"/>
    <property type="project" value="InterPro"/>
</dbReference>
<evidence type="ECO:0000256" key="14">
    <source>
        <dbReference type="ARBA" id="ARBA00023075"/>
    </source>
</evidence>